<protein>
    <submittedName>
        <fullName evidence="2">Uncharacterized protein</fullName>
    </submittedName>
</protein>
<dbReference type="EMBL" id="JANEYG010000086">
    <property type="protein sequence ID" value="KAJ8913825.1"/>
    <property type="molecule type" value="Genomic_DNA"/>
</dbReference>
<proteinExistence type="inferred from homology"/>
<sequence>MDDHLGTPGSSQIKSYKKIPIFIVEYHHEVIPFIHRSIGSRHLPLEGSSLIHLDSHPDMLIPKDMPAERVYDKEQLFQSLSIENWIMPGAYAGHFTNLVWVKPPWAKQIEDSSQKFCVGKDKATGAIRVNCKENYFISECLYSKTMDLENIREVNLDVVTLGKKISNTDDNFTDTWIFFSTKNPFRTLYGKALVYDRLKEIYNFVPPTSKNDDEIVEAVQKRENQLRTLEGIFKSLQLSKEIPDLQDGCKLVEKIQDLRSEISNHYRNEDVDWSLIHDAGCTCDDSELPHHVSTEEELNIMYDSFTHFLEILPKDPVIITISRSTDDDYTPAEDVENIQERVIDILEQRFNCDEPNYDYLNTVSEEET</sequence>
<dbReference type="PANTHER" id="PTHR13225">
    <property type="entry name" value="MISEXPRESSION SUPPRESSOR OF RAS 6"/>
    <property type="match status" value="1"/>
</dbReference>
<accession>A0AAV8VIA8</accession>
<dbReference type="Proteomes" id="UP001159042">
    <property type="component" value="Unassembled WGS sequence"/>
</dbReference>
<comment type="similarity">
    <text evidence="1">Belongs to the UPF0489 family.</text>
</comment>
<name>A0AAV8VIA8_9CUCU</name>
<organism evidence="2 3">
    <name type="scientific">Exocentrus adspersus</name>
    <dbReference type="NCBI Taxonomy" id="1586481"/>
    <lineage>
        <taxon>Eukaryota</taxon>
        <taxon>Metazoa</taxon>
        <taxon>Ecdysozoa</taxon>
        <taxon>Arthropoda</taxon>
        <taxon>Hexapoda</taxon>
        <taxon>Insecta</taxon>
        <taxon>Pterygota</taxon>
        <taxon>Neoptera</taxon>
        <taxon>Endopterygota</taxon>
        <taxon>Coleoptera</taxon>
        <taxon>Polyphaga</taxon>
        <taxon>Cucujiformia</taxon>
        <taxon>Chrysomeloidea</taxon>
        <taxon>Cerambycidae</taxon>
        <taxon>Lamiinae</taxon>
        <taxon>Acanthocinini</taxon>
        <taxon>Exocentrus</taxon>
    </lineage>
</organism>
<dbReference type="AlphaFoldDB" id="A0AAV8VIA8"/>
<keyword evidence="3" id="KW-1185">Reference proteome</keyword>
<evidence type="ECO:0000313" key="3">
    <source>
        <dbReference type="Proteomes" id="UP001159042"/>
    </source>
</evidence>
<comment type="caution">
    <text evidence="2">The sequence shown here is derived from an EMBL/GenBank/DDBJ whole genome shotgun (WGS) entry which is preliminary data.</text>
</comment>
<gene>
    <name evidence="2" type="ORF">NQ315_003734</name>
</gene>
<reference evidence="2 3" key="1">
    <citation type="journal article" date="2023" name="Insect Mol. Biol.">
        <title>Genome sequencing provides insights into the evolution of gene families encoding plant cell wall-degrading enzymes in longhorned beetles.</title>
        <authorList>
            <person name="Shin N.R."/>
            <person name="Okamura Y."/>
            <person name="Kirsch R."/>
            <person name="Pauchet Y."/>
        </authorList>
    </citation>
    <scope>NUCLEOTIDE SEQUENCE [LARGE SCALE GENOMIC DNA]</scope>
    <source>
        <strain evidence="2">EAD_L_NR</strain>
    </source>
</reference>
<evidence type="ECO:0000256" key="1">
    <source>
        <dbReference type="ARBA" id="ARBA00007099"/>
    </source>
</evidence>
<dbReference type="PANTHER" id="PTHR13225:SF3">
    <property type="entry name" value="UPF0489 PROTEIN C5ORF22"/>
    <property type="match status" value="1"/>
</dbReference>
<dbReference type="Pfam" id="PF12640">
    <property type="entry name" value="UPF0489"/>
    <property type="match status" value="1"/>
</dbReference>
<evidence type="ECO:0000313" key="2">
    <source>
        <dbReference type="EMBL" id="KAJ8913825.1"/>
    </source>
</evidence>
<dbReference type="InterPro" id="IPR024131">
    <property type="entry name" value="UPF0489"/>
</dbReference>